<gene>
    <name evidence="2" type="ORF">COV07_03095</name>
</gene>
<dbReference type="Pfam" id="PF15919">
    <property type="entry name" value="HicB_lk_antitox"/>
    <property type="match status" value="1"/>
</dbReference>
<accession>A0A2H0RKX3</accession>
<comment type="caution">
    <text evidence="2">The sequence shown here is derived from an EMBL/GenBank/DDBJ whole genome shotgun (WGS) entry which is preliminary data.</text>
</comment>
<feature type="domain" description="HicB-like antitoxin of toxin-antitoxin system" evidence="1">
    <location>
        <begin position="7"/>
        <end position="65"/>
    </location>
</feature>
<dbReference type="InterPro" id="IPR031807">
    <property type="entry name" value="HicB-like"/>
</dbReference>
<organism evidence="2 3">
    <name type="scientific">Candidatus Vogelbacteria bacterium CG10_big_fil_rev_8_21_14_0_10_45_14</name>
    <dbReference type="NCBI Taxonomy" id="1975042"/>
    <lineage>
        <taxon>Bacteria</taxon>
        <taxon>Candidatus Vogeliibacteriota</taxon>
    </lineage>
</organism>
<dbReference type="Gene3D" id="3.30.160.250">
    <property type="match status" value="1"/>
</dbReference>
<proteinExistence type="predicted"/>
<sequence length="74" mass="8464">MTEYNLPVVIEKDKHGYYAYCPELQGCYTYGSTYEASLKNIRDAVKLHIEDRKAEKDTLPDLESLSLSTVKVFA</sequence>
<dbReference type="AlphaFoldDB" id="A0A2H0RKX3"/>
<evidence type="ECO:0000313" key="2">
    <source>
        <dbReference type="EMBL" id="PIR46664.1"/>
    </source>
</evidence>
<evidence type="ECO:0000313" key="3">
    <source>
        <dbReference type="Proteomes" id="UP000230833"/>
    </source>
</evidence>
<protein>
    <submittedName>
        <fullName evidence="2">HicB family protein</fullName>
    </submittedName>
</protein>
<dbReference type="InterPro" id="IPR035069">
    <property type="entry name" value="TTHA1013/TTHA0281-like"/>
</dbReference>
<dbReference type="EMBL" id="PCYL01000033">
    <property type="protein sequence ID" value="PIR46664.1"/>
    <property type="molecule type" value="Genomic_DNA"/>
</dbReference>
<dbReference type="PANTHER" id="PTHR34504:SF2">
    <property type="entry name" value="UPF0150 PROTEIN SSL0259"/>
    <property type="match status" value="1"/>
</dbReference>
<evidence type="ECO:0000259" key="1">
    <source>
        <dbReference type="Pfam" id="PF15919"/>
    </source>
</evidence>
<dbReference type="Proteomes" id="UP000230833">
    <property type="component" value="Unassembled WGS sequence"/>
</dbReference>
<dbReference type="PANTHER" id="PTHR34504">
    <property type="entry name" value="ANTITOXIN HICB"/>
    <property type="match status" value="1"/>
</dbReference>
<dbReference type="InterPro" id="IPR051404">
    <property type="entry name" value="TA_system_antitoxin"/>
</dbReference>
<dbReference type="SUPFAM" id="SSF143100">
    <property type="entry name" value="TTHA1013/TTHA0281-like"/>
    <property type="match status" value="1"/>
</dbReference>
<name>A0A2H0RKX3_9BACT</name>
<reference evidence="2 3" key="1">
    <citation type="submission" date="2017-09" db="EMBL/GenBank/DDBJ databases">
        <title>Depth-based differentiation of microbial function through sediment-hosted aquifers and enrichment of novel symbionts in the deep terrestrial subsurface.</title>
        <authorList>
            <person name="Probst A.J."/>
            <person name="Ladd B."/>
            <person name="Jarett J.K."/>
            <person name="Geller-Mcgrath D.E."/>
            <person name="Sieber C.M."/>
            <person name="Emerson J.B."/>
            <person name="Anantharaman K."/>
            <person name="Thomas B.C."/>
            <person name="Malmstrom R."/>
            <person name="Stieglmeier M."/>
            <person name="Klingl A."/>
            <person name="Woyke T."/>
            <person name="Ryan C.M."/>
            <person name="Banfield J.F."/>
        </authorList>
    </citation>
    <scope>NUCLEOTIDE SEQUENCE [LARGE SCALE GENOMIC DNA]</scope>
    <source>
        <strain evidence="2">CG10_big_fil_rev_8_21_14_0_10_45_14</strain>
    </source>
</reference>